<dbReference type="RefSeq" id="WP_180334633.1">
    <property type="nucleotide sequence ID" value="NZ_CAESAQ020000057.1"/>
</dbReference>
<sequence>MLGEFVQGVIVCQCKAPMWLPLVSKSVVGCGVSVVWVDNNGLGVAIGLA</sequence>
<protein>
    <submittedName>
        <fullName evidence="1">Uncharacterized protein</fullName>
    </submittedName>
</protein>
<dbReference type="Proteomes" id="UP000643672">
    <property type="component" value="Unassembled WGS sequence"/>
</dbReference>
<evidence type="ECO:0000313" key="1">
    <source>
        <dbReference type="EMBL" id="CAB5499812.1"/>
    </source>
</evidence>
<proteinExistence type="predicted"/>
<accession>A0A8H9CFM0</accession>
<comment type="caution">
    <text evidence="1">The sequence shown here is derived from an EMBL/GenBank/DDBJ whole genome shotgun (WGS) entry which is preliminary data.</text>
</comment>
<evidence type="ECO:0000313" key="2">
    <source>
        <dbReference type="Proteomes" id="UP000643672"/>
    </source>
</evidence>
<organism evidence="1 2">
    <name type="scientific">Bathymodiolus thermophilus thioautotrophic gill symbiont</name>
    <dbReference type="NCBI Taxonomy" id="2360"/>
    <lineage>
        <taxon>Bacteria</taxon>
        <taxon>Pseudomonadati</taxon>
        <taxon>Pseudomonadota</taxon>
        <taxon>Gammaproteobacteria</taxon>
        <taxon>sulfur-oxidizing symbionts</taxon>
    </lineage>
</organism>
<dbReference type="AlphaFoldDB" id="A0A8H9CFM0"/>
<gene>
    <name evidence="1" type="ORF">THERMOS_1092</name>
</gene>
<name>A0A8H9CFM0_9GAMM</name>
<dbReference type="EMBL" id="CAESAQ020000057">
    <property type="protein sequence ID" value="CAB5499812.1"/>
    <property type="molecule type" value="Genomic_DNA"/>
</dbReference>
<keyword evidence="2" id="KW-1185">Reference proteome</keyword>
<reference evidence="1 2" key="1">
    <citation type="submission" date="2020-05" db="EMBL/GenBank/DDBJ databases">
        <authorList>
            <person name="Petersen J."/>
            <person name="Sayavedra L."/>
        </authorList>
    </citation>
    <scope>NUCLEOTIDE SEQUENCE [LARGE SCALE GENOMIC DNA]</scope>
    <source>
        <strain evidence="1">B thermophilus SOXS</strain>
    </source>
</reference>